<evidence type="ECO:0000256" key="2">
    <source>
        <dbReference type="ARBA" id="ARBA00022670"/>
    </source>
</evidence>
<comment type="cofactor">
    <cofactor evidence="8">
        <name>Zn(2+)</name>
        <dbReference type="ChEBI" id="CHEBI:29105"/>
    </cofactor>
    <text evidence="8">Binds 1 zinc ion per subunit.</text>
</comment>
<dbReference type="Gene3D" id="3.40.390.10">
    <property type="entry name" value="Collagenase (Catalytic Domain)"/>
    <property type="match status" value="1"/>
</dbReference>
<comment type="caution">
    <text evidence="7">Lacks conserved residue(s) required for the propagation of feature annotation.</text>
</comment>
<dbReference type="InterPro" id="IPR035914">
    <property type="entry name" value="Sperma_CUB_dom_sf"/>
</dbReference>
<sequence length="261" mass="30707">MRETLRALGVDYEHNRYDRDQYIDINWRNIKKDFLKYFQKNFKGSTNTYGINYDYRSIMHFTEDEYGISGRQVIIAKNNFMQSFMGKSEYLTFNDARLINERYCKFPQIHHLHPPCQNFGYLDPRVYTRCKCPPFVNGIDCTGLITNNHFCTVHNRLFATREKSIAFPRVGGRCTFYISTSFGKKIGIRIAYHNIPPGVPICKENQFTEIRYKRDLSVSGVLFCLGHSPRIIVSESNQMVIQTHFPAVQLNLILEFWRISH</sequence>
<accession>A0A0N5BQ34</accession>
<keyword evidence="5 8" id="KW-0862">Zinc</keyword>
<dbReference type="PANTHER" id="PTHR10127:SF780">
    <property type="entry name" value="METALLOENDOPEPTIDASE"/>
    <property type="match status" value="1"/>
</dbReference>
<evidence type="ECO:0000259" key="9">
    <source>
        <dbReference type="PROSITE" id="PS51864"/>
    </source>
</evidence>
<keyword evidence="4 8" id="KW-0378">Hydrolase</keyword>
<dbReference type="SUPFAM" id="SSF49854">
    <property type="entry name" value="Spermadhesin, CUB domain"/>
    <property type="match status" value="1"/>
</dbReference>
<evidence type="ECO:0000256" key="5">
    <source>
        <dbReference type="ARBA" id="ARBA00022833"/>
    </source>
</evidence>
<evidence type="ECO:0000313" key="11">
    <source>
        <dbReference type="WBParaSite" id="SPAL_0000800610.1"/>
    </source>
</evidence>
<keyword evidence="1" id="KW-0245">EGF-like domain</keyword>
<dbReference type="AlphaFoldDB" id="A0A0N5BQ34"/>
<feature type="domain" description="Peptidase M12A" evidence="9">
    <location>
        <begin position="1"/>
        <end position="105"/>
    </location>
</feature>
<evidence type="ECO:0000256" key="1">
    <source>
        <dbReference type="ARBA" id="ARBA00022536"/>
    </source>
</evidence>
<dbReference type="InterPro" id="IPR024079">
    <property type="entry name" value="MetalloPept_cat_dom_sf"/>
</dbReference>
<keyword evidence="2 8" id="KW-0645">Protease</keyword>
<dbReference type="PANTHER" id="PTHR10127">
    <property type="entry name" value="DISCOIDIN, CUB, EGF, LAMININ , AND ZINC METALLOPROTEASE DOMAIN CONTAINING"/>
    <property type="match status" value="1"/>
</dbReference>
<dbReference type="Proteomes" id="UP000046392">
    <property type="component" value="Unplaced"/>
</dbReference>
<dbReference type="SUPFAM" id="SSF55486">
    <property type="entry name" value="Metalloproteases ('zincins'), catalytic domain"/>
    <property type="match status" value="1"/>
</dbReference>
<evidence type="ECO:0000256" key="8">
    <source>
        <dbReference type="RuleBase" id="RU361183"/>
    </source>
</evidence>
<dbReference type="PRINTS" id="PR00480">
    <property type="entry name" value="ASTACIN"/>
</dbReference>
<protein>
    <recommendedName>
        <fullName evidence="8">Metalloendopeptidase</fullName>
        <ecNumber evidence="8">3.4.24.-</ecNumber>
    </recommendedName>
</protein>
<evidence type="ECO:0000256" key="6">
    <source>
        <dbReference type="ARBA" id="ARBA00023049"/>
    </source>
</evidence>
<dbReference type="PROSITE" id="PS51864">
    <property type="entry name" value="ASTACIN"/>
    <property type="match status" value="1"/>
</dbReference>
<feature type="active site" evidence="7">
    <location>
        <position position="3"/>
    </location>
</feature>
<name>A0A0N5BQ34_STREA</name>
<dbReference type="Pfam" id="PF01400">
    <property type="entry name" value="Astacin"/>
    <property type="match status" value="1"/>
</dbReference>
<keyword evidence="3 8" id="KW-0479">Metal-binding</keyword>
<dbReference type="GO" id="GO:0046872">
    <property type="term" value="F:metal ion binding"/>
    <property type="evidence" value="ECO:0007669"/>
    <property type="project" value="UniProtKB-KW"/>
</dbReference>
<dbReference type="WBParaSite" id="SPAL_0000800610.1">
    <property type="protein sequence ID" value="SPAL_0000800610.1"/>
    <property type="gene ID" value="SPAL_0000800610"/>
</dbReference>
<dbReference type="GO" id="GO:0004222">
    <property type="term" value="F:metalloendopeptidase activity"/>
    <property type="evidence" value="ECO:0007669"/>
    <property type="project" value="UniProtKB-UniRule"/>
</dbReference>
<dbReference type="GO" id="GO:0006508">
    <property type="term" value="P:proteolysis"/>
    <property type="evidence" value="ECO:0007669"/>
    <property type="project" value="UniProtKB-KW"/>
</dbReference>
<evidence type="ECO:0000313" key="10">
    <source>
        <dbReference type="Proteomes" id="UP000046392"/>
    </source>
</evidence>
<evidence type="ECO:0000256" key="7">
    <source>
        <dbReference type="PROSITE-ProRule" id="PRU01211"/>
    </source>
</evidence>
<keyword evidence="6 8" id="KW-0482">Metalloprotease</keyword>
<proteinExistence type="predicted"/>
<organism evidence="10 11">
    <name type="scientific">Strongyloides papillosus</name>
    <name type="common">Intestinal threadworm</name>
    <dbReference type="NCBI Taxonomy" id="174720"/>
    <lineage>
        <taxon>Eukaryota</taxon>
        <taxon>Metazoa</taxon>
        <taxon>Ecdysozoa</taxon>
        <taxon>Nematoda</taxon>
        <taxon>Chromadorea</taxon>
        <taxon>Rhabditida</taxon>
        <taxon>Tylenchina</taxon>
        <taxon>Panagrolaimomorpha</taxon>
        <taxon>Strongyloidoidea</taxon>
        <taxon>Strongyloididae</taxon>
        <taxon>Strongyloides</taxon>
    </lineage>
</organism>
<dbReference type="InterPro" id="IPR001506">
    <property type="entry name" value="Peptidase_M12A"/>
</dbReference>
<evidence type="ECO:0000256" key="3">
    <source>
        <dbReference type="ARBA" id="ARBA00022723"/>
    </source>
</evidence>
<evidence type="ECO:0000256" key="4">
    <source>
        <dbReference type="ARBA" id="ARBA00022801"/>
    </source>
</evidence>
<reference evidence="11" key="1">
    <citation type="submission" date="2017-02" db="UniProtKB">
        <authorList>
            <consortium name="WormBaseParasite"/>
        </authorList>
    </citation>
    <scope>IDENTIFICATION</scope>
</reference>
<keyword evidence="10" id="KW-1185">Reference proteome</keyword>
<dbReference type="EC" id="3.4.24.-" evidence="8"/>